<accession>A0A5P8WDX7</accession>
<reference evidence="1 2" key="1">
    <citation type="submission" date="2019-10" db="EMBL/GenBank/DDBJ databases">
        <title>Genomic and transcriptomic insights into the perfect genentic adaptation of a filamentous nitrogen-fixing cyanobacterium to rice fields.</title>
        <authorList>
            <person name="Chen Z."/>
        </authorList>
    </citation>
    <scope>NUCLEOTIDE SEQUENCE [LARGE SCALE GENOMIC DNA]</scope>
    <source>
        <strain evidence="1">CCNUC1</strain>
    </source>
</reference>
<evidence type="ECO:0000313" key="1">
    <source>
        <dbReference type="EMBL" id="QFS50099.1"/>
    </source>
</evidence>
<sequence length="39" mass="4113">MLKNISLKTFTTAAVSSAAFLCVSVNNAYAASFNSISRI</sequence>
<dbReference type="EMBL" id="CP045227">
    <property type="protein sequence ID" value="QFS50099.1"/>
    <property type="molecule type" value="Genomic_DNA"/>
</dbReference>
<proteinExistence type="predicted"/>
<dbReference type="Proteomes" id="UP000326678">
    <property type="component" value="Chromosome Gxm2"/>
</dbReference>
<name>A0A5P8WDX7_9NOSO</name>
<dbReference type="KEGG" id="nsh:GXM_07593"/>
<evidence type="ECO:0000313" key="2">
    <source>
        <dbReference type="Proteomes" id="UP000326678"/>
    </source>
</evidence>
<organism evidence="1 2">
    <name type="scientific">Nostoc sphaeroides CCNUC1</name>
    <dbReference type="NCBI Taxonomy" id="2653204"/>
    <lineage>
        <taxon>Bacteria</taxon>
        <taxon>Bacillati</taxon>
        <taxon>Cyanobacteriota</taxon>
        <taxon>Cyanophyceae</taxon>
        <taxon>Nostocales</taxon>
        <taxon>Nostocaceae</taxon>
        <taxon>Nostoc</taxon>
    </lineage>
</organism>
<protein>
    <submittedName>
        <fullName evidence="1">Phospholipase/lecithinase/hemolysin</fullName>
    </submittedName>
</protein>
<keyword evidence="2" id="KW-1185">Reference proteome</keyword>
<dbReference type="AlphaFoldDB" id="A0A5P8WDX7"/>
<gene>
    <name evidence="1" type="ORF">GXM_07593</name>
</gene>